<gene>
    <name evidence="1" type="ordered locus">EUBELI_01987</name>
</gene>
<dbReference type="Gene3D" id="3.40.50.10850">
    <property type="entry name" value="Ntrc-like two-domain protein"/>
    <property type="match status" value="1"/>
</dbReference>
<protein>
    <submittedName>
        <fullName evidence="1">Uncharacterized protein</fullName>
    </submittedName>
</protein>
<dbReference type="KEGG" id="eel:EUBELI_01987"/>
<proteinExistence type="predicted"/>
<keyword evidence="2" id="KW-1185">Reference proteome</keyword>
<evidence type="ECO:0000313" key="2">
    <source>
        <dbReference type="Proteomes" id="UP000001476"/>
    </source>
</evidence>
<organism evidence="1 2">
    <name type="scientific">Lachnospira eligens (strain ATCC 27750 / DSM 3376 / VPI C15-48 / C15-B4)</name>
    <name type="common">Eubacterium eligens</name>
    <dbReference type="NCBI Taxonomy" id="515620"/>
    <lineage>
        <taxon>Bacteria</taxon>
        <taxon>Bacillati</taxon>
        <taxon>Bacillota</taxon>
        <taxon>Clostridia</taxon>
        <taxon>Lachnospirales</taxon>
        <taxon>Lachnospiraceae</taxon>
        <taxon>Lachnospira</taxon>
    </lineage>
</organism>
<evidence type="ECO:0000313" key="1">
    <source>
        <dbReference type="EMBL" id="ACR72970.1"/>
    </source>
</evidence>
<sequence>MGKNNICVIYDSDESYAKRLMSVINDDNDIPYNAQVFTKENDLDRYLKEKKADMLMISEEAYEYDSDRVGSKTVVLCEEDEDADEINTRKGEDLVGVCKYQPSYQILQSVMKYEKKEKALRSGRLKVIGVYGFNSGKRIVLSLAIARILSERAAALFVSFESFSCVANILKCDNNENLSDALYTFRQNHNQFHKNIANSISHYDRLDYIPEADCAEDVSDIKSQEIGTFIQAIGRELGYSYIVIDIGDCIRMPWAVLECCDEYYITCGENSIENSRIRNFEKYMIEQGMDNISEKLNKVSVNVQPDIPVEDIWGKLPFSEYYEDLQRMINAGGI</sequence>
<reference evidence="1 2" key="1">
    <citation type="journal article" date="2009" name="Proc. Natl. Acad. Sci. U.S.A.">
        <title>Characterizing a model human gut microbiota composed of members of its two dominant bacterial phyla.</title>
        <authorList>
            <person name="Mahowald M.A."/>
            <person name="Rey F.E."/>
            <person name="Seedorf H."/>
            <person name="Turnbaugh P.J."/>
            <person name="Fulton R.S."/>
            <person name="Wollam A."/>
            <person name="Shah N."/>
            <person name="Wang C."/>
            <person name="Magrini V."/>
            <person name="Wilson R.K."/>
            <person name="Cantarel B.L."/>
            <person name="Coutinho P.M."/>
            <person name="Henrissat B."/>
            <person name="Crock L.W."/>
            <person name="Russell A."/>
            <person name="Verberkmoes N.C."/>
            <person name="Hettich R.L."/>
            <person name="Gordon J.I."/>
        </authorList>
    </citation>
    <scope>NUCLEOTIDE SEQUENCE [LARGE SCALE GENOMIC DNA]</scope>
    <source>
        <strain evidence="2">ATCC 27750 / DSM 3376 / VPI C15-48 / C15-B4</strain>
    </source>
</reference>
<dbReference type="STRING" id="515620.EUBELI_01987"/>
<dbReference type="Proteomes" id="UP000001476">
    <property type="component" value="Chromosome"/>
</dbReference>
<accession>C4Z4T1</accession>
<dbReference type="RefSeq" id="WP_012740202.1">
    <property type="nucleotide sequence ID" value="NC_012778.1"/>
</dbReference>
<dbReference type="GeneID" id="41356630"/>
<dbReference type="HOGENOM" id="CLU_062212_0_0_9"/>
<dbReference type="EMBL" id="CP001104">
    <property type="protein sequence ID" value="ACR72970.1"/>
    <property type="molecule type" value="Genomic_DNA"/>
</dbReference>
<dbReference type="eggNOG" id="COG1192">
    <property type="taxonomic scope" value="Bacteria"/>
</dbReference>
<dbReference type="AlphaFoldDB" id="C4Z4T1"/>
<name>C4Z4T1_LACE2</name>
<dbReference type="Gene3D" id="3.40.50.300">
    <property type="entry name" value="P-loop containing nucleotide triphosphate hydrolases"/>
    <property type="match status" value="1"/>
</dbReference>
<dbReference type="InterPro" id="IPR027417">
    <property type="entry name" value="P-loop_NTPase"/>
</dbReference>